<evidence type="ECO:0000313" key="3">
    <source>
        <dbReference type="Proteomes" id="UP000830671"/>
    </source>
</evidence>
<dbReference type="AlphaFoldDB" id="A0A9Q8WQH3"/>
<proteinExistence type="predicted"/>
<dbReference type="EMBL" id="CP019481">
    <property type="protein sequence ID" value="UQC91432.1"/>
    <property type="molecule type" value="Genomic_DNA"/>
</dbReference>
<reference evidence="2" key="1">
    <citation type="journal article" date="2021" name="Mol. Plant Microbe Interact.">
        <title>Complete Genome Sequence of the Plant-Pathogenic Fungus Colletotrichum lupini.</title>
        <authorList>
            <person name="Baroncelli R."/>
            <person name="Pensec F."/>
            <person name="Da Lio D."/>
            <person name="Boufleur T."/>
            <person name="Vicente I."/>
            <person name="Sarrocco S."/>
            <person name="Picot A."/>
            <person name="Baraldi E."/>
            <person name="Sukno S."/>
            <person name="Thon M."/>
            <person name="Le Floch G."/>
        </authorList>
    </citation>
    <scope>NUCLEOTIDE SEQUENCE</scope>
    <source>
        <strain evidence="2">IMI 504893</strain>
    </source>
</reference>
<accession>A0A9Q8WQH3</accession>
<gene>
    <name evidence="2" type="ORF">CLUP02_16967</name>
</gene>
<evidence type="ECO:0000256" key="1">
    <source>
        <dbReference type="SAM" id="MobiDB-lite"/>
    </source>
</evidence>
<protein>
    <submittedName>
        <fullName evidence="2">Uncharacterized protein</fullName>
    </submittedName>
</protein>
<organism evidence="2 3">
    <name type="scientific">Colletotrichum lupini</name>
    <dbReference type="NCBI Taxonomy" id="145971"/>
    <lineage>
        <taxon>Eukaryota</taxon>
        <taxon>Fungi</taxon>
        <taxon>Dikarya</taxon>
        <taxon>Ascomycota</taxon>
        <taxon>Pezizomycotina</taxon>
        <taxon>Sordariomycetes</taxon>
        <taxon>Hypocreomycetidae</taxon>
        <taxon>Glomerellales</taxon>
        <taxon>Glomerellaceae</taxon>
        <taxon>Colletotrichum</taxon>
        <taxon>Colletotrichum acutatum species complex</taxon>
    </lineage>
</organism>
<dbReference type="KEGG" id="clup:CLUP02_16967"/>
<sequence>MQSPAPHQRDRSHVVTLPGLPALAMARHRALAMFHPPLRLVPSEPMTATMTGDDWLYEISSDDENDHQGGSDISDSDGELDHGTSPHSQLPPVPRALPFLDYHR</sequence>
<evidence type="ECO:0000313" key="2">
    <source>
        <dbReference type="EMBL" id="UQC91432.1"/>
    </source>
</evidence>
<dbReference type="RefSeq" id="XP_049153031.1">
    <property type="nucleotide sequence ID" value="XM_049295884.1"/>
</dbReference>
<keyword evidence="3" id="KW-1185">Reference proteome</keyword>
<dbReference type="Proteomes" id="UP000830671">
    <property type="component" value="Chromosome 9"/>
</dbReference>
<feature type="region of interest" description="Disordered" evidence="1">
    <location>
        <begin position="52"/>
        <end position="104"/>
    </location>
</feature>
<dbReference type="GeneID" id="73350894"/>
<name>A0A9Q8WQH3_9PEZI</name>